<gene>
    <name evidence="7" type="ORF">JOE61_001373</name>
</gene>
<feature type="compositionally biased region" description="Basic residues" evidence="5">
    <location>
        <begin position="1"/>
        <end position="12"/>
    </location>
</feature>
<evidence type="ECO:0000313" key="8">
    <source>
        <dbReference type="Proteomes" id="UP000732378"/>
    </source>
</evidence>
<comment type="subcellular location">
    <subcellularLocation>
        <location evidence="1">Membrane</location>
        <topology evidence="1">Multi-pass membrane protein</topology>
    </subcellularLocation>
</comment>
<reference evidence="7 8" key="1">
    <citation type="submission" date="2021-01" db="EMBL/GenBank/DDBJ databases">
        <title>Sequencing the genomes of 1000 actinobacteria strains.</title>
        <authorList>
            <person name="Klenk H.-P."/>
        </authorList>
    </citation>
    <scope>NUCLEOTIDE SEQUENCE [LARGE SCALE GENOMIC DNA]</scope>
    <source>
        <strain evidence="7 8">DSM 18239</strain>
    </source>
</reference>
<keyword evidence="4 6" id="KW-0472">Membrane</keyword>
<evidence type="ECO:0000256" key="2">
    <source>
        <dbReference type="ARBA" id="ARBA00022692"/>
    </source>
</evidence>
<protein>
    <submittedName>
        <fullName evidence="7">4-hydroxybenzoate polyprenyltransferase</fullName>
    </submittedName>
</protein>
<feature type="region of interest" description="Disordered" evidence="5">
    <location>
        <begin position="1"/>
        <end position="53"/>
    </location>
</feature>
<evidence type="ECO:0000256" key="1">
    <source>
        <dbReference type="ARBA" id="ARBA00004141"/>
    </source>
</evidence>
<name>A0ABS2M8Q7_9ACTN</name>
<keyword evidence="3 6" id="KW-1133">Transmembrane helix</keyword>
<dbReference type="Gene3D" id="1.10.357.140">
    <property type="entry name" value="UbiA prenyltransferase"/>
    <property type="match status" value="1"/>
</dbReference>
<proteinExistence type="predicted"/>
<sequence length="293" mass="30102">MVRPHLPRRRKAAPQPAEPPPGSPAPAPAPAPGATTVVAPPPPAPRARRTGPARVLDTTPVLLARAAHPRQAVLTAVLMTVVAALDDRPTRELGLVLVTVLVGQTVLGWHNDLVDRRRDATHPSDAKPLAKPLADGRLDPGTAWFALACAVLVLVPLAVAHGTTAGLLYLGSVLIGLLGNLTLRTGVLSFVPWAAAFATYPAFLSYGGWGGVGTGVAPEPAMVLLAALLGVGVHLLTALWGLVADHEDGWTYLPLRLGLRLGAARLLALAAVYLALVAVAMAFVGTTSGLGAG</sequence>
<evidence type="ECO:0000256" key="3">
    <source>
        <dbReference type="ARBA" id="ARBA00022989"/>
    </source>
</evidence>
<evidence type="ECO:0000313" key="7">
    <source>
        <dbReference type="EMBL" id="MBM7507559.1"/>
    </source>
</evidence>
<evidence type="ECO:0000256" key="6">
    <source>
        <dbReference type="SAM" id="Phobius"/>
    </source>
</evidence>
<comment type="caution">
    <text evidence="7">The sequence shown here is derived from an EMBL/GenBank/DDBJ whole genome shotgun (WGS) entry which is preliminary data.</text>
</comment>
<evidence type="ECO:0000256" key="5">
    <source>
        <dbReference type="SAM" id="MobiDB-lite"/>
    </source>
</evidence>
<feature type="transmembrane region" description="Helical" evidence="6">
    <location>
        <begin position="141"/>
        <end position="160"/>
    </location>
</feature>
<dbReference type="InterPro" id="IPR000537">
    <property type="entry name" value="UbiA_prenyltransferase"/>
</dbReference>
<feature type="transmembrane region" description="Helical" evidence="6">
    <location>
        <begin position="190"/>
        <end position="209"/>
    </location>
</feature>
<feature type="compositionally biased region" description="Pro residues" evidence="5">
    <location>
        <begin position="16"/>
        <end position="31"/>
    </location>
</feature>
<dbReference type="Pfam" id="PF01040">
    <property type="entry name" value="UbiA"/>
    <property type="match status" value="1"/>
</dbReference>
<organism evidence="7 8">
    <name type="scientific">Nocardioides salarius</name>
    <dbReference type="NCBI Taxonomy" id="374513"/>
    <lineage>
        <taxon>Bacteria</taxon>
        <taxon>Bacillati</taxon>
        <taxon>Actinomycetota</taxon>
        <taxon>Actinomycetes</taxon>
        <taxon>Propionibacteriales</taxon>
        <taxon>Nocardioidaceae</taxon>
        <taxon>Nocardioides</taxon>
    </lineage>
</organism>
<feature type="transmembrane region" description="Helical" evidence="6">
    <location>
        <begin position="221"/>
        <end position="243"/>
    </location>
</feature>
<keyword evidence="2 6" id="KW-0812">Transmembrane</keyword>
<dbReference type="InterPro" id="IPR044878">
    <property type="entry name" value="UbiA_sf"/>
</dbReference>
<evidence type="ECO:0000256" key="4">
    <source>
        <dbReference type="ARBA" id="ARBA00023136"/>
    </source>
</evidence>
<dbReference type="Proteomes" id="UP000732378">
    <property type="component" value="Unassembled WGS sequence"/>
</dbReference>
<dbReference type="EMBL" id="JAFBBZ010000001">
    <property type="protein sequence ID" value="MBM7507559.1"/>
    <property type="molecule type" value="Genomic_DNA"/>
</dbReference>
<feature type="transmembrane region" description="Helical" evidence="6">
    <location>
        <begin position="166"/>
        <end position="183"/>
    </location>
</feature>
<feature type="transmembrane region" description="Helical" evidence="6">
    <location>
        <begin position="264"/>
        <end position="284"/>
    </location>
</feature>
<keyword evidence="8" id="KW-1185">Reference proteome</keyword>
<accession>A0ABS2M8Q7</accession>
<dbReference type="RefSeq" id="WP_193670162.1">
    <property type="nucleotide sequence ID" value="NZ_JACDTV010000012.1"/>
</dbReference>